<gene>
    <name evidence="1" type="ORF">TZ91_01697</name>
</gene>
<sequence length="100" mass="11825">MAWNNEITLISRVKTGLDKLHQPLFEEKRLTILCRKRSITRSEFYQASQVGLRPSLILDIHSFEYNNEEEAEFNGKRYRILKTFPIGLEILELTLMEELP</sequence>
<comment type="caution">
    <text evidence="1">The sequence shown here is derived from an EMBL/GenBank/DDBJ whole genome shotgun (WGS) entry which is preliminary data.</text>
</comment>
<dbReference type="InterPro" id="IPR008767">
    <property type="entry name" value="Phage_SPP1_head-tail_adaptor"/>
</dbReference>
<dbReference type="NCBIfam" id="TIGR01563">
    <property type="entry name" value="gp16_SPP1"/>
    <property type="match status" value="1"/>
</dbReference>
<accession>A0A081QD10</accession>
<dbReference type="RefSeq" id="WP_033686235.1">
    <property type="nucleotide sequence ID" value="NZ_CAMHYZ010000001.1"/>
</dbReference>
<evidence type="ECO:0000313" key="1">
    <source>
        <dbReference type="EMBL" id="KJQ69859.1"/>
    </source>
</evidence>
<dbReference type="AlphaFoldDB" id="A0A081QD10"/>
<evidence type="ECO:0000313" key="2">
    <source>
        <dbReference type="Proteomes" id="UP000033415"/>
    </source>
</evidence>
<evidence type="ECO:0008006" key="3">
    <source>
        <dbReference type="Google" id="ProtNLM"/>
    </source>
</evidence>
<proteinExistence type="predicted"/>
<dbReference type="Proteomes" id="UP000033415">
    <property type="component" value="Unassembled WGS sequence"/>
</dbReference>
<protein>
    <recommendedName>
        <fullName evidence="3">Phage head-tail adapter protein</fullName>
    </recommendedName>
</protein>
<name>A0A081QD10_STRMT</name>
<dbReference type="EMBL" id="JYGQ01000004">
    <property type="protein sequence ID" value="KJQ69859.1"/>
    <property type="molecule type" value="Genomic_DNA"/>
</dbReference>
<organism evidence="1 2">
    <name type="scientific">Streptococcus mitis</name>
    <dbReference type="NCBI Taxonomy" id="28037"/>
    <lineage>
        <taxon>Bacteria</taxon>
        <taxon>Bacillati</taxon>
        <taxon>Bacillota</taxon>
        <taxon>Bacilli</taxon>
        <taxon>Lactobacillales</taxon>
        <taxon>Streptococcaceae</taxon>
        <taxon>Streptococcus</taxon>
        <taxon>Streptococcus mitis group</taxon>
    </lineage>
</organism>
<reference evidence="1 2" key="1">
    <citation type="submission" date="2015-02" db="EMBL/GenBank/DDBJ databases">
        <title>Evolution of amylase-binding proteins of oral streptococcal species.</title>
        <authorList>
            <person name="Haase E.M."/>
        </authorList>
    </citation>
    <scope>NUCLEOTIDE SEQUENCE [LARGE SCALE GENOMIC DNA]</scope>
    <source>
        <strain evidence="1 2">SK137</strain>
    </source>
</reference>
<dbReference type="PATRIC" id="fig|28037.100.peg.192"/>